<feature type="region of interest" description="Disordered" evidence="1">
    <location>
        <begin position="1"/>
        <end position="34"/>
    </location>
</feature>
<proteinExistence type="predicted"/>
<comment type="caution">
    <text evidence="2">The sequence shown here is derived from an EMBL/GenBank/DDBJ whole genome shotgun (WGS) entry which is preliminary data.</text>
</comment>
<sequence length="60" mass="6175">MNQTPTSPGPAGSAQSPTAPASPASPASPTALASVATRPALRVRYWEHMDPASRSLYPVD</sequence>
<dbReference type="RefSeq" id="WP_126696366.1">
    <property type="nucleotide sequence ID" value="NZ_RXOF01000024.1"/>
</dbReference>
<evidence type="ECO:0000313" key="3">
    <source>
        <dbReference type="Proteomes" id="UP000282184"/>
    </source>
</evidence>
<dbReference type="Proteomes" id="UP000282184">
    <property type="component" value="Unassembled WGS sequence"/>
</dbReference>
<dbReference type="EMBL" id="RXOF01000024">
    <property type="protein sequence ID" value="RTQ44884.1"/>
    <property type="molecule type" value="Genomic_DNA"/>
</dbReference>
<accession>A0A3S0H0K2</accession>
<protein>
    <submittedName>
        <fullName evidence="2">Uncharacterized protein</fullName>
    </submittedName>
</protein>
<evidence type="ECO:0000256" key="1">
    <source>
        <dbReference type="SAM" id="MobiDB-lite"/>
    </source>
</evidence>
<dbReference type="AlphaFoldDB" id="A0A3S0H0K2"/>
<organism evidence="2 3">
    <name type="scientific">Hymenobacter gummosus</name>
    <dbReference type="NCBI Taxonomy" id="1776032"/>
    <lineage>
        <taxon>Bacteria</taxon>
        <taxon>Pseudomonadati</taxon>
        <taxon>Bacteroidota</taxon>
        <taxon>Cytophagia</taxon>
        <taxon>Cytophagales</taxon>
        <taxon>Hymenobacteraceae</taxon>
        <taxon>Hymenobacter</taxon>
    </lineage>
</organism>
<reference evidence="2 3" key="1">
    <citation type="submission" date="2018-12" db="EMBL/GenBank/DDBJ databases">
        <title>Hymenobacter gummosus sp. nov., isolated from a spring.</title>
        <authorList>
            <person name="Nie L."/>
        </authorList>
    </citation>
    <scope>NUCLEOTIDE SEQUENCE [LARGE SCALE GENOMIC DNA]</scope>
    <source>
        <strain evidence="2 3">KCTC 52166</strain>
    </source>
</reference>
<keyword evidence="3" id="KW-1185">Reference proteome</keyword>
<evidence type="ECO:0000313" key="2">
    <source>
        <dbReference type="EMBL" id="RTQ44884.1"/>
    </source>
</evidence>
<gene>
    <name evidence="2" type="ORF">EJV47_27145</name>
</gene>
<name>A0A3S0H0K2_9BACT</name>